<dbReference type="Proteomes" id="UP000317171">
    <property type="component" value="Chromosome"/>
</dbReference>
<gene>
    <name evidence="2" type="ORF">Pan241w_29320</name>
</gene>
<organism evidence="2 3">
    <name type="scientific">Gimesia alba</name>
    <dbReference type="NCBI Taxonomy" id="2527973"/>
    <lineage>
        <taxon>Bacteria</taxon>
        <taxon>Pseudomonadati</taxon>
        <taxon>Planctomycetota</taxon>
        <taxon>Planctomycetia</taxon>
        <taxon>Planctomycetales</taxon>
        <taxon>Planctomycetaceae</taxon>
        <taxon>Gimesia</taxon>
    </lineage>
</organism>
<keyword evidence="1" id="KW-1133">Transmembrane helix</keyword>
<dbReference type="KEGG" id="gaz:Pan241w_29320"/>
<keyword evidence="1" id="KW-0472">Membrane</keyword>
<keyword evidence="1" id="KW-0812">Transmembrane</keyword>
<evidence type="ECO:0000256" key="1">
    <source>
        <dbReference type="SAM" id="Phobius"/>
    </source>
</evidence>
<proteinExistence type="predicted"/>
<dbReference type="AlphaFoldDB" id="A0A517RG36"/>
<accession>A0A517RG36</accession>
<name>A0A517RG36_9PLAN</name>
<feature type="transmembrane region" description="Helical" evidence="1">
    <location>
        <begin position="15"/>
        <end position="39"/>
    </location>
</feature>
<dbReference type="RefSeq" id="WP_145216744.1">
    <property type="nucleotide sequence ID" value="NZ_CP036269.1"/>
</dbReference>
<sequence length="220" mass="25316">MSEILSEKSCRAKPLYVVLPFVVTVFWIGVSVLAINYFYSRTGRFTSGSVLAVLLVGVVLILISGAGIWQGLAYWRRFRLTLSQEAITKVVGTETNMISMDEISHLNWRSISGEIIISSAADKIRINLDHFKRRDQRDIIGFLRTMVPLEQQEKWEPFSAAHRHTIDPHVPLTRRERLVTAFWLIATVLIGYQWWIESAWPYLMMALTGVWLTIRSYRGT</sequence>
<protein>
    <submittedName>
        <fullName evidence="2">Uncharacterized protein</fullName>
    </submittedName>
</protein>
<dbReference type="EMBL" id="CP036269">
    <property type="protein sequence ID" value="QDT42843.1"/>
    <property type="molecule type" value="Genomic_DNA"/>
</dbReference>
<evidence type="ECO:0000313" key="3">
    <source>
        <dbReference type="Proteomes" id="UP000317171"/>
    </source>
</evidence>
<feature type="transmembrane region" description="Helical" evidence="1">
    <location>
        <begin position="178"/>
        <end position="195"/>
    </location>
</feature>
<keyword evidence="3" id="KW-1185">Reference proteome</keyword>
<reference evidence="2 3" key="1">
    <citation type="submission" date="2019-02" db="EMBL/GenBank/DDBJ databases">
        <title>Deep-cultivation of Planctomycetes and their phenomic and genomic characterization uncovers novel biology.</title>
        <authorList>
            <person name="Wiegand S."/>
            <person name="Jogler M."/>
            <person name="Boedeker C."/>
            <person name="Pinto D."/>
            <person name="Vollmers J."/>
            <person name="Rivas-Marin E."/>
            <person name="Kohn T."/>
            <person name="Peeters S.H."/>
            <person name="Heuer A."/>
            <person name="Rast P."/>
            <person name="Oberbeckmann S."/>
            <person name="Bunk B."/>
            <person name="Jeske O."/>
            <person name="Meyerdierks A."/>
            <person name="Storesund J.E."/>
            <person name="Kallscheuer N."/>
            <person name="Luecker S."/>
            <person name="Lage O.M."/>
            <person name="Pohl T."/>
            <person name="Merkel B.J."/>
            <person name="Hornburger P."/>
            <person name="Mueller R.-W."/>
            <person name="Bruemmer F."/>
            <person name="Labrenz M."/>
            <person name="Spormann A.M."/>
            <person name="Op den Camp H."/>
            <person name="Overmann J."/>
            <person name="Amann R."/>
            <person name="Jetten M.S.M."/>
            <person name="Mascher T."/>
            <person name="Medema M.H."/>
            <person name="Devos D.P."/>
            <person name="Kaster A.-K."/>
            <person name="Ovreas L."/>
            <person name="Rohde M."/>
            <person name="Galperin M.Y."/>
            <person name="Jogler C."/>
        </authorList>
    </citation>
    <scope>NUCLEOTIDE SEQUENCE [LARGE SCALE GENOMIC DNA]</scope>
    <source>
        <strain evidence="2 3">Pan241w</strain>
    </source>
</reference>
<evidence type="ECO:0000313" key="2">
    <source>
        <dbReference type="EMBL" id="QDT42843.1"/>
    </source>
</evidence>
<dbReference type="OrthoDB" id="270621at2"/>
<feature type="transmembrane region" description="Helical" evidence="1">
    <location>
        <begin position="51"/>
        <end position="75"/>
    </location>
</feature>